<gene>
    <name evidence="5" type="ORF">KP509_38G057700</name>
</gene>
<dbReference type="Proteomes" id="UP000825935">
    <property type="component" value="Chromosome 38"/>
</dbReference>
<evidence type="ECO:0000259" key="4">
    <source>
        <dbReference type="Pfam" id="PF22754"/>
    </source>
</evidence>
<dbReference type="AlphaFoldDB" id="A0A8T2Q5A6"/>
<dbReference type="EMBL" id="CM035443">
    <property type="protein sequence ID" value="KAH7278830.1"/>
    <property type="molecule type" value="Genomic_DNA"/>
</dbReference>
<comment type="subcellular location">
    <subcellularLocation>
        <location evidence="1">Nucleus</location>
    </subcellularLocation>
</comment>
<evidence type="ECO:0000313" key="6">
    <source>
        <dbReference type="Proteomes" id="UP000825935"/>
    </source>
</evidence>
<comment type="caution">
    <text evidence="5">The sequence shown here is derived from an EMBL/GenBank/DDBJ whole genome shotgun (WGS) entry which is preliminary data.</text>
</comment>
<keyword evidence="2" id="KW-0539">Nucleus</keyword>
<dbReference type="OrthoDB" id="1917523at2759"/>
<name>A0A8T2Q5A6_CERRI</name>
<proteinExistence type="predicted"/>
<evidence type="ECO:0000256" key="1">
    <source>
        <dbReference type="ARBA" id="ARBA00004123"/>
    </source>
</evidence>
<evidence type="ECO:0000256" key="2">
    <source>
        <dbReference type="ARBA" id="ARBA00023242"/>
    </source>
</evidence>
<sequence length="252" mass="27000">MTVSPHLPSYEPSDPSSNTESSASDACATDVETGSSCSSSIFEQPSDSAMHEDAQRAGNRAEAASGTSSTVDTSHNVRVAQTTHSCLRVSKGRCCKGASTPRYTEDSYSALIACLRYHLASLRSALPPVARSSELKNVLADALRYKRALTKELEVLREAMPYAQQVSVKRSASGCLRVKVSCDKEPGLVTALMDALDGFGVMFTSVRVSCQNDMIKIDAVSTEDVGEIIGPLKIFLMSTIMRFSPKNLGVGF</sequence>
<evidence type="ECO:0000256" key="3">
    <source>
        <dbReference type="SAM" id="MobiDB-lite"/>
    </source>
</evidence>
<dbReference type="InterPro" id="IPR054502">
    <property type="entry name" value="bHLH-TF_ACT-like_plant"/>
</dbReference>
<reference evidence="5" key="1">
    <citation type="submission" date="2021-08" db="EMBL/GenBank/DDBJ databases">
        <title>WGS assembly of Ceratopteris richardii.</title>
        <authorList>
            <person name="Marchant D.B."/>
            <person name="Chen G."/>
            <person name="Jenkins J."/>
            <person name="Shu S."/>
            <person name="Leebens-Mack J."/>
            <person name="Grimwood J."/>
            <person name="Schmutz J."/>
            <person name="Soltis P."/>
            <person name="Soltis D."/>
            <person name="Chen Z.-H."/>
        </authorList>
    </citation>
    <scope>NUCLEOTIDE SEQUENCE</scope>
    <source>
        <strain evidence="5">Whitten #5841</strain>
        <tissue evidence="5">Leaf</tissue>
    </source>
</reference>
<feature type="region of interest" description="Disordered" evidence="3">
    <location>
        <begin position="1"/>
        <end position="76"/>
    </location>
</feature>
<dbReference type="Pfam" id="PF22754">
    <property type="entry name" value="bHLH-TF_ACT-like_plant"/>
    <property type="match status" value="1"/>
</dbReference>
<feature type="compositionally biased region" description="Polar residues" evidence="3">
    <location>
        <begin position="14"/>
        <end position="24"/>
    </location>
</feature>
<accession>A0A8T2Q5A6</accession>
<evidence type="ECO:0000313" key="5">
    <source>
        <dbReference type="EMBL" id="KAH7278830.1"/>
    </source>
</evidence>
<feature type="domain" description="Plant bHLH transcription factor ACT-like" evidence="4">
    <location>
        <begin position="165"/>
        <end position="220"/>
    </location>
</feature>
<feature type="compositionally biased region" description="Polar residues" evidence="3">
    <location>
        <begin position="65"/>
        <end position="76"/>
    </location>
</feature>
<keyword evidence="6" id="KW-1185">Reference proteome</keyword>
<protein>
    <recommendedName>
        <fullName evidence="4">Plant bHLH transcription factor ACT-like domain-containing protein</fullName>
    </recommendedName>
</protein>
<organism evidence="5 6">
    <name type="scientific">Ceratopteris richardii</name>
    <name type="common">Triangle waterfern</name>
    <dbReference type="NCBI Taxonomy" id="49495"/>
    <lineage>
        <taxon>Eukaryota</taxon>
        <taxon>Viridiplantae</taxon>
        <taxon>Streptophyta</taxon>
        <taxon>Embryophyta</taxon>
        <taxon>Tracheophyta</taxon>
        <taxon>Polypodiopsida</taxon>
        <taxon>Polypodiidae</taxon>
        <taxon>Polypodiales</taxon>
        <taxon>Pteridineae</taxon>
        <taxon>Pteridaceae</taxon>
        <taxon>Parkerioideae</taxon>
        <taxon>Ceratopteris</taxon>
    </lineage>
</organism>
<feature type="compositionally biased region" description="Polar residues" evidence="3">
    <location>
        <begin position="32"/>
        <end position="47"/>
    </location>
</feature>